<evidence type="ECO:0000256" key="1">
    <source>
        <dbReference type="SAM" id="Phobius"/>
    </source>
</evidence>
<dbReference type="Proteomes" id="UP000050360">
    <property type="component" value="Unassembled WGS sequence"/>
</dbReference>
<name>A0A0P8DZ03_9EURY</name>
<sequence length="131" mass="15201">MAIAILEIFNQNIFGVPLGKIIMFFIIILITFIFRSIFLYILDQKITILVKKTKTEFDDLVLNAIKNPLSYLILLQGFYLAILSLQLPEKIGQVDITSILHNIYLLSFSFVVLYFVFKVIDIIAVYLYKRS</sequence>
<organism evidence="2 3">
    <name type="scientific">Candidatus Methanoperedens nitratireducens</name>
    <dbReference type="NCBI Taxonomy" id="1392998"/>
    <lineage>
        <taxon>Archaea</taxon>
        <taxon>Methanobacteriati</taxon>
        <taxon>Methanobacteriota</taxon>
        <taxon>Stenosarchaea group</taxon>
        <taxon>Methanomicrobia</taxon>
        <taxon>Methanosarcinales</taxon>
        <taxon>ANME-2 cluster</taxon>
        <taxon>Candidatus Methanoperedentaceae</taxon>
        <taxon>Candidatus Methanoperedens</taxon>
    </lineage>
</organism>
<feature type="transmembrane region" description="Helical" evidence="1">
    <location>
        <begin position="69"/>
        <end position="87"/>
    </location>
</feature>
<dbReference type="AlphaFoldDB" id="A0A0P8DZ03"/>
<proteinExistence type="predicted"/>
<reference evidence="2 3" key="1">
    <citation type="submission" date="2015-09" db="EMBL/GenBank/DDBJ databases">
        <title>A metagenomics-based metabolic model of nitrate-dependent anaerobic oxidation of methane by Methanoperedens-like archaea.</title>
        <authorList>
            <person name="Arshad A."/>
            <person name="Speth D.R."/>
            <person name="De Graaf R.M."/>
            <person name="Op Den Camp H.J."/>
            <person name="Jetten M.S."/>
            <person name="Welte C.U."/>
        </authorList>
    </citation>
    <scope>NUCLEOTIDE SEQUENCE [LARGE SCALE GENOMIC DNA]</scope>
</reference>
<evidence type="ECO:0000313" key="2">
    <source>
        <dbReference type="EMBL" id="KPQ43062.1"/>
    </source>
</evidence>
<evidence type="ECO:0000313" key="3">
    <source>
        <dbReference type="Proteomes" id="UP000050360"/>
    </source>
</evidence>
<accession>A0A0P8DZ03</accession>
<keyword evidence="1" id="KW-0472">Membrane</keyword>
<keyword evidence="1" id="KW-1133">Transmembrane helix</keyword>
<comment type="caution">
    <text evidence="2">The sequence shown here is derived from an EMBL/GenBank/DDBJ whole genome shotgun (WGS) entry which is preliminary data.</text>
</comment>
<protein>
    <submittedName>
        <fullName evidence="2">Uncharacterized protein</fullName>
    </submittedName>
</protein>
<gene>
    <name evidence="2" type="ORF">MPEBLZ_02368</name>
</gene>
<feature type="transmembrane region" description="Helical" evidence="1">
    <location>
        <begin position="21"/>
        <end position="42"/>
    </location>
</feature>
<feature type="transmembrane region" description="Helical" evidence="1">
    <location>
        <begin position="99"/>
        <end position="128"/>
    </location>
</feature>
<dbReference type="EMBL" id="LKCM01000182">
    <property type="protein sequence ID" value="KPQ43062.1"/>
    <property type="molecule type" value="Genomic_DNA"/>
</dbReference>
<keyword evidence="1" id="KW-0812">Transmembrane</keyword>